<reference evidence="2" key="1">
    <citation type="journal article" date="2019" name="MBio">
        <title>Virus Genomes from Deep Sea Sediments Expand the Ocean Megavirome and Support Independent Origins of Viral Gigantism.</title>
        <authorList>
            <person name="Backstrom D."/>
            <person name="Yutin N."/>
            <person name="Jorgensen S.L."/>
            <person name="Dharamshi J."/>
            <person name="Homa F."/>
            <person name="Zaremba-Niedwiedzka K."/>
            <person name="Spang A."/>
            <person name="Wolf Y.I."/>
            <person name="Koonin E.V."/>
            <person name="Ettema T.J."/>
        </authorList>
    </citation>
    <scope>NUCLEOTIDE SEQUENCE</scope>
</reference>
<sequence>MSLSTEPEPEISCTLIRSDCFTVDHNGCPIDIYGVGDLKNTSMVKKGCSKIIREINQKTNGRCPECYNNSKKSYDKAIVDFCSKSEDKITQDCLCVSETLDPILVALDTPEFNFSKKLWYNPCNTPQYLSTESIDNNSPPLTKIQLCVKIDAKLQQLISSGVINQAEYKDFQTRTSCYIDSGGGGIIDPFGPISKRNLYIIFIVIFVFLVIFVVIAAIKSRKKKSN</sequence>
<gene>
    <name evidence="2" type="ORF">LCPAC001_01470</name>
</gene>
<name>A0A481Z1P3_9VIRU</name>
<evidence type="ECO:0000313" key="2">
    <source>
        <dbReference type="EMBL" id="QBK89637.1"/>
    </source>
</evidence>
<evidence type="ECO:0000256" key="1">
    <source>
        <dbReference type="SAM" id="Phobius"/>
    </source>
</evidence>
<keyword evidence="1" id="KW-1133">Transmembrane helix</keyword>
<feature type="transmembrane region" description="Helical" evidence="1">
    <location>
        <begin position="198"/>
        <end position="218"/>
    </location>
</feature>
<proteinExistence type="predicted"/>
<protein>
    <submittedName>
        <fullName evidence="2">Entry-fusion-complex G9/A16</fullName>
    </submittedName>
</protein>
<organism evidence="2">
    <name type="scientific">Pithovirus LCPAC001</name>
    <dbReference type="NCBI Taxonomy" id="2506585"/>
    <lineage>
        <taxon>Viruses</taxon>
        <taxon>Pithoviruses</taxon>
    </lineage>
</organism>
<keyword evidence="1" id="KW-0472">Membrane</keyword>
<accession>A0A481Z1P3</accession>
<keyword evidence="1" id="KW-0812">Transmembrane</keyword>
<dbReference type="EMBL" id="MK500431">
    <property type="protein sequence ID" value="QBK89637.1"/>
    <property type="molecule type" value="Genomic_DNA"/>
</dbReference>